<dbReference type="InterPro" id="IPR009075">
    <property type="entry name" value="AcylCo_DH/oxidase_C"/>
</dbReference>
<dbReference type="Proteomes" id="UP000244571">
    <property type="component" value="Chromosome"/>
</dbReference>
<dbReference type="Gene3D" id="1.20.140.10">
    <property type="entry name" value="Butyryl-CoA Dehydrogenase, subunit A, domain 3"/>
    <property type="match status" value="1"/>
</dbReference>
<comment type="cofactor">
    <cofactor evidence="1">
        <name>FAD</name>
        <dbReference type="ChEBI" id="CHEBI:57692"/>
    </cofactor>
</comment>
<evidence type="ECO:0000259" key="6">
    <source>
        <dbReference type="Pfam" id="PF00441"/>
    </source>
</evidence>
<dbReference type="InterPro" id="IPR037069">
    <property type="entry name" value="AcylCoA_DH/ox_N_sf"/>
</dbReference>
<dbReference type="KEGG" id="boz:DBV39_02810"/>
<feature type="domain" description="Acyl-CoA dehydrogenase/oxidase C-terminal" evidence="6">
    <location>
        <begin position="239"/>
        <end position="398"/>
    </location>
</feature>
<evidence type="ECO:0000256" key="5">
    <source>
        <dbReference type="ARBA" id="ARBA00023002"/>
    </source>
</evidence>
<evidence type="ECO:0000313" key="10">
    <source>
        <dbReference type="Proteomes" id="UP000244571"/>
    </source>
</evidence>
<dbReference type="RefSeq" id="WP_108620265.1">
    <property type="nucleotide sequence ID" value="NZ_CP028901.1"/>
</dbReference>
<dbReference type="OrthoDB" id="9770681at2"/>
<dbReference type="GO" id="GO:0005886">
    <property type="term" value="C:plasma membrane"/>
    <property type="evidence" value="ECO:0007669"/>
    <property type="project" value="TreeGrafter"/>
</dbReference>
<sequence>MTATEQATQSGSDLDYARFREEVESFVRENCPADIRQIVKDGRKMHREPWARWQAILFQKGWGAPNWPIEHGGTGWDTLQQAIFNEVLAENDCPPQYHHGLRHIGPVILEFGSADQKARYLPTILDGSEWWCQGYSEPNSGSDLASLRTRAEIQGDEYVVTGQKTWTSHAQEADLMYTLVRTKEDTRKQMGISLLIIPMDSPGITVRPIRTIDGWHHVNEVFLDNVRVPLQNCIGEQDNGWRYGKFLLSRERLNSANTGNLNQSLSRVRELVETRLTGTVHRRRRESLLTRLIGIEAEIAAVRALGMETIDLAMKGDPITLQPSALKLVSAKLFQYLTETAMEVIGPDAAARMPRAEDASFDGNMEAALWAQNYFYSRVRTIYGGSDEVQKNVIARQIFGD</sequence>
<dbReference type="Pfam" id="PF00441">
    <property type="entry name" value="Acyl-CoA_dh_1"/>
    <property type="match status" value="1"/>
</dbReference>
<dbReference type="Pfam" id="PF02770">
    <property type="entry name" value="Acyl-CoA_dh_M"/>
    <property type="match status" value="1"/>
</dbReference>
<dbReference type="GO" id="GO:0016627">
    <property type="term" value="F:oxidoreductase activity, acting on the CH-CH group of donors"/>
    <property type="evidence" value="ECO:0007669"/>
    <property type="project" value="InterPro"/>
</dbReference>
<dbReference type="PANTHER" id="PTHR43292:SF3">
    <property type="entry name" value="ACYL-COA DEHYDROGENASE FADE29"/>
    <property type="match status" value="1"/>
</dbReference>
<feature type="domain" description="Acyl-CoA dehydrogenase/oxidase N-terminal" evidence="8">
    <location>
        <begin position="18"/>
        <end position="127"/>
    </location>
</feature>
<comment type="similarity">
    <text evidence="2">Belongs to the acyl-CoA dehydrogenase family.</text>
</comment>
<name>A0A2R4XGC9_9BURK</name>
<dbReference type="InterPro" id="IPR046373">
    <property type="entry name" value="Acyl-CoA_Oxase/DH_mid-dom_sf"/>
</dbReference>
<keyword evidence="10" id="KW-1185">Reference proteome</keyword>
<evidence type="ECO:0000256" key="4">
    <source>
        <dbReference type="ARBA" id="ARBA00022827"/>
    </source>
</evidence>
<dbReference type="SUPFAM" id="SSF56645">
    <property type="entry name" value="Acyl-CoA dehydrogenase NM domain-like"/>
    <property type="match status" value="1"/>
</dbReference>
<proteinExistence type="inferred from homology"/>
<evidence type="ECO:0000256" key="2">
    <source>
        <dbReference type="ARBA" id="ARBA00009347"/>
    </source>
</evidence>
<dbReference type="InterPro" id="IPR009100">
    <property type="entry name" value="AcylCoA_DH/oxidase_NM_dom_sf"/>
</dbReference>
<protein>
    <submittedName>
        <fullName evidence="9">Acyl-CoA dehydrogenase</fullName>
    </submittedName>
</protein>
<dbReference type="PANTHER" id="PTHR43292">
    <property type="entry name" value="ACYL-COA DEHYDROGENASE"/>
    <property type="match status" value="1"/>
</dbReference>
<dbReference type="InterPro" id="IPR036250">
    <property type="entry name" value="AcylCo_DH-like_C"/>
</dbReference>
<organism evidence="9 10">
    <name type="scientific">Orrella marina</name>
    <dbReference type="NCBI Taxonomy" id="2163011"/>
    <lineage>
        <taxon>Bacteria</taxon>
        <taxon>Pseudomonadati</taxon>
        <taxon>Pseudomonadota</taxon>
        <taxon>Betaproteobacteria</taxon>
        <taxon>Burkholderiales</taxon>
        <taxon>Alcaligenaceae</taxon>
        <taxon>Orrella</taxon>
    </lineage>
</organism>
<dbReference type="EMBL" id="CP028901">
    <property type="protein sequence ID" value="AWB32824.1"/>
    <property type="molecule type" value="Genomic_DNA"/>
</dbReference>
<dbReference type="GO" id="GO:0050660">
    <property type="term" value="F:flavin adenine dinucleotide binding"/>
    <property type="evidence" value="ECO:0007669"/>
    <property type="project" value="InterPro"/>
</dbReference>
<dbReference type="InterPro" id="IPR013786">
    <property type="entry name" value="AcylCoA_DH/ox_N"/>
</dbReference>
<dbReference type="Gene3D" id="1.10.540.10">
    <property type="entry name" value="Acyl-CoA dehydrogenase/oxidase, N-terminal domain"/>
    <property type="match status" value="1"/>
</dbReference>
<keyword evidence="4" id="KW-0274">FAD</keyword>
<accession>A0A2R4XGC9</accession>
<dbReference type="InterPro" id="IPR052161">
    <property type="entry name" value="Mycobact_Acyl-CoA_DH"/>
</dbReference>
<evidence type="ECO:0000313" key="9">
    <source>
        <dbReference type="EMBL" id="AWB32824.1"/>
    </source>
</evidence>
<dbReference type="InterPro" id="IPR006091">
    <property type="entry name" value="Acyl-CoA_Oxase/DH_mid-dom"/>
</dbReference>
<evidence type="ECO:0000259" key="7">
    <source>
        <dbReference type="Pfam" id="PF02770"/>
    </source>
</evidence>
<evidence type="ECO:0000256" key="1">
    <source>
        <dbReference type="ARBA" id="ARBA00001974"/>
    </source>
</evidence>
<dbReference type="AlphaFoldDB" id="A0A2R4XGC9"/>
<evidence type="ECO:0000256" key="3">
    <source>
        <dbReference type="ARBA" id="ARBA00022630"/>
    </source>
</evidence>
<evidence type="ECO:0000259" key="8">
    <source>
        <dbReference type="Pfam" id="PF02771"/>
    </source>
</evidence>
<dbReference type="Gene3D" id="2.40.110.10">
    <property type="entry name" value="Butyryl-CoA Dehydrogenase, subunit A, domain 2"/>
    <property type="match status" value="1"/>
</dbReference>
<dbReference type="SUPFAM" id="SSF47203">
    <property type="entry name" value="Acyl-CoA dehydrogenase C-terminal domain-like"/>
    <property type="match status" value="1"/>
</dbReference>
<dbReference type="Pfam" id="PF02771">
    <property type="entry name" value="Acyl-CoA_dh_N"/>
    <property type="match status" value="1"/>
</dbReference>
<feature type="domain" description="Acyl-CoA oxidase/dehydrogenase middle" evidence="7">
    <location>
        <begin position="132"/>
        <end position="226"/>
    </location>
</feature>
<reference evidence="9 10" key="1">
    <citation type="submission" date="2018-04" db="EMBL/GenBank/DDBJ databases">
        <title>Bordetella sp. HZ20 isolated from seawater.</title>
        <authorList>
            <person name="Sun C."/>
        </authorList>
    </citation>
    <scope>NUCLEOTIDE SEQUENCE [LARGE SCALE GENOMIC DNA]</scope>
    <source>
        <strain evidence="9 10">HZ20</strain>
    </source>
</reference>
<gene>
    <name evidence="9" type="ORF">DBV39_02810</name>
</gene>
<keyword evidence="5" id="KW-0560">Oxidoreductase</keyword>
<keyword evidence="3" id="KW-0285">Flavoprotein</keyword>